<protein>
    <submittedName>
        <fullName evidence="2">Uncharacterized protein</fullName>
    </submittedName>
</protein>
<reference evidence="2" key="1">
    <citation type="journal article" date="2014" name="BMC Evol. Biol.">
        <title>Chloroplast phylogenomic analysis resolves deep-level relationships within the green algal class Trebouxiophyceae.</title>
        <authorList>
            <person name="Lemieux C."/>
            <person name="Otis C."/>
            <person name="Turmel M."/>
        </authorList>
    </citation>
    <scope>NUCLEOTIDE SEQUENCE</scope>
</reference>
<proteinExistence type="predicted"/>
<dbReference type="EMBL" id="KM462869">
    <property type="protein sequence ID" value="AIT94064.1"/>
    <property type="molecule type" value="Genomic_DNA"/>
</dbReference>
<feature type="coiled-coil region" evidence="1">
    <location>
        <begin position="53"/>
        <end position="80"/>
    </location>
</feature>
<geneLocation type="chloroplast" evidence="2"/>
<dbReference type="AlphaFoldDB" id="A0A097KLK3"/>
<evidence type="ECO:0000313" key="2">
    <source>
        <dbReference type="EMBL" id="AIT94064.1"/>
    </source>
</evidence>
<keyword evidence="2" id="KW-0150">Chloroplast</keyword>
<sequence>MIDPITEIENFNFDDWLFAVKEGELKEIEICENTQNPIFSAFFNIMIKDFYKYIKIENILNQLQEQYNELIKLSKKDNEQITKNLQKQIYFTKTLRIYVTEIQKQAEYLRFFLHLQKQVNSKKIK</sequence>
<dbReference type="GeneID" id="22159279"/>
<keyword evidence="2" id="KW-0934">Plastid</keyword>
<keyword evidence="1" id="KW-0175">Coiled coil</keyword>
<gene>
    <name evidence="2" type="primary">orf125</name>
</gene>
<dbReference type="RefSeq" id="YP_009105437.1">
    <property type="nucleotide sequence ID" value="NC_025532.1"/>
</dbReference>
<name>A0A097KLK3_9CHLO</name>
<accession>A0A097KLK3</accession>
<evidence type="ECO:0000256" key="1">
    <source>
        <dbReference type="SAM" id="Coils"/>
    </source>
</evidence>
<organism evidence="2">
    <name type="scientific">Parietochloris pseudoalveolaris</name>
    <dbReference type="NCBI Taxonomy" id="3102"/>
    <lineage>
        <taxon>Eukaryota</taxon>
        <taxon>Viridiplantae</taxon>
        <taxon>Chlorophyta</taxon>
        <taxon>core chlorophytes</taxon>
        <taxon>Trebouxiophyceae</taxon>
        <taxon>Trebouxiales</taxon>
        <taxon>Trebouxiaceae</taxon>
        <taxon>Parietochloris</taxon>
    </lineage>
</organism>